<accession>A0ABQ4QNS4</accession>
<evidence type="ECO:0000313" key="8">
    <source>
        <dbReference type="EMBL" id="GJD46921.1"/>
    </source>
</evidence>
<dbReference type="SUPFAM" id="SSF103473">
    <property type="entry name" value="MFS general substrate transporter"/>
    <property type="match status" value="1"/>
</dbReference>
<dbReference type="CDD" id="cd17319">
    <property type="entry name" value="MFS_ExuT_GudP_like"/>
    <property type="match status" value="1"/>
</dbReference>
<keyword evidence="3 6" id="KW-0812">Transmembrane</keyword>
<dbReference type="InterPro" id="IPR000849">
    <property type="entry name" value="Sugar_P_transporter"/>
</dbReference>
<evidence type="ECO:0000256" key="2">
    <source>
        <dbReference type="ARBA" id="ARBA00022475"/>
    </source>
</evidence>
<feature type="transmembrane region" description="Helical" evidence="6">
    <location>
        <begin position="395"/>
        <end position="418"/>
    </location>
</feature>
<protein>
    <submittedName>
        <fullName evidence="8">Glucarate transporter</fullName>
    </submittedName>
</protein>
<dbReference type="NCBIfam" id="TIGR00893">
    <property type="entry name" value="2A0114"/>
    <property type="match status" value="1"/>
</dbReference>
<dbReference type="InterPro" id="IPR020846">
    <property type="entry name" value="MFS_dom"/>
</dbReference>
<feature type="transmembrane region" description="Helical" evidence="6">
    <location>
        <begin position="177"/>
        <end position="198"/>
    </location>
</feature>
<feature type="domain" description="Major facilitator superfamily (MFS) profile" evidence="7">
    <location>
        <begin position="19"/>
        <end position="450"/>
    </location>
</feature>
<keyword evidence="4 6" id="KW-1133">Transmembrane helix</keyword>
<evidence type="ECO:0000259" key="7">
    <source>
        <dbReference type="PROSITE" id="PS50850"/>
    </source>
</evidence>
<feature type="transmembrane region" description="Helical" evidence="6">
    <location>
        <begin position="84"/>
        <end position="103"/>
    </location>
</feature>
<dbReference type="PIRSF" id="PIRSF002808">
    <property type="entry name" value="Hexose_phosphate_transp"/>
    <property type="match status" value="1"/>
</dbReference>
<name>A0ABQ4QNS4_9HYPH</name>
<evidence type="ECO:0000313" key="9">
    <source>
        <dbReference type="Proteomes" id="UP001055117"/>
    </source>
</evidence>
<dbReference type="Gene3D" id="1.20.1250.20">
    <property type="entry name" value="MFS general substrate transporter like domains"/>
    <property type="match status" value="2"/>
</dbReference>
<feature type="transmembrane region" description="Helical" evidence="6">
    <location>
        <begin position="151"/>
        <end position="171"/>
    </location>
</feature>
<dbReference type="PANTHER" id="PTHR11662">
    <property type="entry name" value="SOLUTE CARRIER FAMILY 17"/>
    <property type="match status" value="1"/>
</dbReference>
<gene>
    <name evidence="8" type="primary">gudP_1</name>
    <name evidence="8" type="ORF">AFCDBAGC_4806</name>
</gene>
<feature type="transmembrane region" description="Helical" evidence="6">
    <location>
        <begin position="305"/>
        <end position="326"/>
    </location>
</feature>
<sequence length="457" mass="48758">MSLAIPVQAATRFRVRYVILLVLFAVTVLNYADRAIISIAGVPIAQEFGITPVQMGYILSAFSWSYVAAQLPGGWLLDRYGTKWIYAGGVFFWSFFTFVQGWAGFLGAASAVTVFFLMRMLVGVAEAPSFPGNARLVTAWFPAAERGKASAVFNAAQYFAPVLFAPLTAWVTQSFGWRYAFFAMGLIGLVMVLLWVWLIHDPEDHPNVTPAELDEIARGGALVQVGASPADPAKAARADAAPAAGTATVSTWGTIKQLLGNRMLLGIYVAQHCINVMTYFFLTWFPIYLVKQRGMSVLQAGFTASLPALCGFVGGILGGVISDALLRRTGSLNIARKVPIIAGMVLSMVIIACNYVDSQALVIGLMAAAFFGKGLGALGWAVVSDTSPKEAAGLSGALFNMFGNTAGITTPIIIGYLVQSSGSFDTALVFVGINALVAMSAYLLLVGDIRRVELRRA</sequence>
<feature type="transmembrane region" description="Helical" evidence="6">
    <location>
        <begin position="424"/>
        <end position="446"/>
    </location>
</feature>
<dbReference type="EMBL" id="BPQG01000099">
    <property type="protein sequence ID" value="GJD46921.1"/>
    <property type="molecule type" value="Genomic_DNA"/>
</dbReference>
<dbReference type="PROSITE" id="PS50850">
    <property type="entry name" value="MFS"/>
    <property type="match status" value="1"/>
</dbReference>
<dbReference type="Pfam" id="PF07690">
    <property type="entry name" value="MFS_1"/>
    <property type="match status" value="1"/>
</dbReference>
<evidence type="ECO:0000256" key="1">
    <source>
        <dbReference type="ARBA" id="ARBA00004651"/>
    </source>
</evidence>
<proteinExistence type="predicted"/>
<dbReference type="InterPro" id="IPR011701">
    <property type="entry name" value="MFS"/>
</dbReference>
<dbReference type="InterPro" id="IPR050382">
    <property type="entry name" value="MFS_Na/Anion_cotransporter"/>
</dbReference>
<feature type="transmembrane region" description="Helical" evidence="6">
    <location>
        <begin position="58"/>
        <end position="77"/>
    </location>
</feature>
<feature type="transmembrane region" description="Helical" evidence="6">
    <location>
        <begin position="265"/>
        <end position="285"/>
    </location>
</feature>
<evidence type="ECO:0000256" key="3">
    <source>
        <dbReference type="ARBA" id="ARBA00022692"/>
    </source>
</evidence>
<evidence type="ECO:0000256" key="5">
    <source>
        <dbReference type="ARBA" id="ARBA00023136"/>
    </source>
</evidence>
<dbReference type="Proteomes" id="UP001055117">
    <property type="component" value="Unassembled WGS sequence"/>
</dbReference>
<comment type="caution">
    <text evidence="8">The sequence shown here is derived from an EMBL/GenBank/DDBJ whole genome shotgun (WGS) entry which is preliminary data.</text>
</comment>
<reference evidence="8 9" key="1">
    <citation type="journal article" date="2021" name="Front. Microbiol.">
        <title>Comprehensive Comparative Genomics and Phenotyping of Methylobacterium Species.</title>
        <authorList>
            <person name="Alessa O."/>
            <person name="Ogura Y."/>
            <person name="Fujitani Y."/>
            <person name="Takami H."/>
            <person name="Hayashi T."/>
            <person name="Sahin N."/>
            <person name="Tani A."/>
        </authorList>
    </citation>
    <scope>NUCLEOTIDE SEQUENCE [LARGE SCALE GENOMIC DNA]</scope>
    <source>
        <strain evidence="8 9">DSM 23679</strain>
    </source>
</reference>
<dbReference type="InterPro" id="IPR036259">
    <property type="entry name" value="MFS_trans_sf"/>
</dbReference>
<dbReference type="RefSeq" id="WP_147753506.1">
    <property type="nucleotide sequence ID" value="NZ_BPQG01000099.1"/>
</dbReference>
<keyword evidence="5 6" id="KW-0472">Membrane</keyword>
<organism evidence="8 9">
    <name type="scientific">Methylobacterium cerastii</name>
    <dbReference type="NCBI Taxonomy" id="932741"/>
    <lineage>
        <taxon>Bacteria</taxon>
        <taxon>Pseudomonadati</taxon>
        <taxon>Pseudomonadota</taxon>
        <taxon>Alphaproteobacteria</taxon>
        <taxon>Hyphomicrobiales</taxon>
        <taxon>Methylobacteriaceae</taxon>
        <taxon>Methylobacterium</taxon>
    </lineage>
</organism>
<keyword evidence="2" id="KW-1003">Cell membrane</keyword>
<feature type="transmembrane region" description="Helical" evidence="6">
    <location>
        <begin position="109"/>
        <end position="130"/>
    </location>
</feature>
<feature type="transmembrane region" description="Helical" evidence="6">
    <location>
        <begin position="362"/>
        <end position="383"/>
    </location>
</feature>
<evidence type="ECO:0000256" key="6">
    <source>
        <dbReference type="SAM" id="Phobius"/>
    </source>
</evidence>
<evidence type="ECO:0000256" key="4">
    <source>
        <dbReference type="ARBA" id="ARBA00022989"/>
    </source>
</evidence>
<comment type="subcellular location">
    <subcellularLocation>
        <location evidence="1">Cell membrane</location>
        <topology evidence="1">Multi-pass membrane protein</topology>
    </subcellularLocation>
</comment>
<feature type="transmembrane region" description="Helical" evidence="6">
    <location>
        <begin position="338"/>
        <end position="356"/>
    </location>
</feature>
<keyword evidence="9" id="KW-1185">Reference proteome</keyword>
<dbReference type="PANTHER" id="PTHR11662:SF399">
    <property type="entry name" value="FI19708P1-RELATED"/>
    <property type="match status" value="1"/>
</dbReference>